<accession>A0AAW2EWD4</accession>
<proteinExistence type="predicted"/>
<sequence>MHEKAQMLIVKKKRRVCIPKTLNVNRCWNIIGPIVAQEIGVSDYTPIPYCFDASAYKIGYIFVPISAQIKCCRSVPVLKILGPIRNFVARSETDPEWVDKEFRSVRTPGDEINFRSSKFYECFLTLQIIVGREKNQISFTGRDYHYLSKPDDMQARENLVINRSAREELLNTEWIGLITNVVVTRIFELYIIKHTRERILYVGDKEHTILFKYEICKLDSHGTVKRSETKKMHCKWLPIGDKESNSLPLTEF</sequence>
<dbReference type="EMBL" id="JADYXP020000017">
    <property type="protein sequence ID" value="KAL0107225.1"/>
    <property type="molecule type" value="Genomic_DNA"/>
</dbReference>
<keyword evidence="2" id="KW-1185">Reference proteome</keyword>
<name>A0AAW2EWD4_9HYME</name>
<reference evidence="1 2" key="1">
    <citation type="submission" date="2023-03" db="EMBL/GenBank/DDBJ databases">
        <title>High recombination rates correlate with genetic variation in Cardiocondyla obscurior ants.</title>
        <authorList>
            <person name="Errbii M."/>
        </authorList>
    </citation>
    <scope>NUCLEOTIDE SEQUENCE [LARGE SCALE GENOMIC DNA]</scope>
    <source>
        <strain evidence="1">Alpha-2009</strain>
        <tissue evidence="1">Whole body</tissue>
    </source>
</reference>
<evidence type="ECO:0000313" key="1">
    <source>
        <dbReference type="EMBL" id="KAL0107225.1"/>
    </source>
</evidence>
<dbReference type="Proteomes" id="UP001430953">
    <property type="component" value="Unassembled WGS sequence"/>
</dbReference>
<comment type="caution">
    <text evidence="1">The sequence shown here is derived from an EMBL/GenBank/DDBJ whole genome shotgun (WGS) entry which is preliminary data.</text>
</comment>
<organism evidence="1 2">
    <name type="scientific">Cardiocondyla obscurior</name>
    <dbReference type="NCBI Taxonomy" id="286306"/>
    <lineage>
        <taxon>Eukaryota</taxon>
        <taxon>Metazoa</taxon>
        <taxon>Ecdysozoa</taxon>
        <taxon>Arthropoda</taxon>
        <taxon>Hexapoda</taxon>
        <taxon>Insecta</taxon>
        <taxon>Pterygota</taxon>
        <taxon>Neoptera</taxon>
        <taxon>Endopterygota</taxon>
        <taxon>Hymenoptera</taxon>
        <taxon>Apocrita</taxon>
        <taxon>Aculeata</taxon>
        <taxon>Formicoidea</taxon>
        <taxon>Formicidae</taxon>
        <taxon>Myrmicinae</taxon>
        <taxon>Cardiocondyla</taxon>
    </lineage>
</organism>
<dbReference type="AlphaFoldDB" id="A0AAW2EWD4"/>
<protein>
    <submittedName>
        <fullName evidence="1">Uncharacterized protein</fullName>
    </submittedName>
</protein>
<gene>
    <name evidence="1" type="ORF">PUN28_015629</name>
</gene>
<evidence type="ECO:0000313" key="2">
    <source>
        <dbReference type="Proteomes" id="UP001430953"/>
    </source>
</evidence>